<organism evidence="2 3">
    <name type="scientific">Tagetes erecta</name>
    <name type="common">African marigold</name>
    <dbReference type="NCBI Taxonomy" id="13708"/>
    <lineage>
        <taxon>Eukaryota</taxon>
        <taxon>Viridiplantae</taxon>
        <taxon>Streptophyta</taxon>
        <taxon>Embryophyta</taxon>
        <taxon>Tracheophyta</taxon>
        <taxon>Spermatophyta</taxon>
        <taxon>Magnoliopsida</taxon>
        <taxon>eudicotyledons</taxon>
        <taxon>Gunneridae</taxon>
        <taxon>Pentapetalae</taxon>
        <taxon>asterids</taxon>
        <taxon>campanulids</taxon>
        <taxon>Asterales</taxon>
        <taxon>Asteraceae</taxon>
        <taxon>Asteroideae</taxon>
        <taxon>Heliantheae alliance</taxon>
        <taxon>Tageteae</taxon>
        <taxon>Tagetes</taxon>
    </lineage>
</organism>
<gene>
    <name evidence="2" type="ORF">QVD17_28146</name>
</gene>
<protein>
    <submittedName>
        <fullName evidence="2">Uncharacterized protein</fullName>
    </submittedName>
</protein>
<reference evidence="2" key="1">
    <citation type="journal article" date="2023" name="bioRxiv">
        <title>Improved chromosome-level genome assembly for marigold (Tagetes erecta).</title>
        <authorList>
            <person name="Jiang F."/>
            <person name="Yuan L."/>
            <person name="Wang S."/>
            <person name="Wang H."/>
            <person name="Xu D."/>
            <person name="Wang A."/>
            <person name="Fan W."/>
        </authorList>
    </citation>
    <scope>NUCLEOTIDE SEQUENCE</scope>
    <source>
        <strain evidence="2">WSJ</strain>
        <tissue evidence="2">Leaf</tissue>
    </source>
</reference>
<comment type="caution">
    <text evidence="2">The sequence shown here is derived from an EMBL/GenBank/DDBJ whole genome shotgun (WGS) entry which is preliminary data.</text>
</comment>
<name>A0AAD8KEJ1_TARER</name>
<feature type="transmembrane region" description="Helical" evidence="1">
    <location>
        <begin position="76"/>
        <end position="93"/>
    </location>
</feature>
<evidence type="ECO:0000313" key="3">
    <source>
        <dbReference type="Proteomes" id="UP001229421"/>
    </source>
</evidence>
<evidence type="ECO:0000313" key="2">
    <source>
        <dbReference type="EMBL" id="KAK1418992.1"/>
    </source>
</evidence>
<proteinExistence type="predicted"/>
<keyword evidence="3" id="KW-1185">Reference proteome</keyword>
<accession>A0AAD8KEJ1</accession>
<feature type="transmembrane region" description="Helical" evidence="1">
    <location>
        <begin position="149"/>
        <end position="167"/>
    </location>
</feature>
<feature type="transmembrane region" description="Helical" evidence="1">
    <location>
        <begin position="23"/>
        <end position="46"/>
    </location>
</feature>
<evidence type="ECO:0000256" key="1">
    <source>
        <dbReference type="SAM" id="Phobius"/>
    </source>
</evidence>
<keyword evidence="1" id="KW-1133">Transmembrane helix</keyword>
<dbReference type="AlphaFoldDB" id="A0AAD8KEJ1"/>
<dbReference type="EMBL" id="JAUHHV010000007">
    <property type="protein sequence ID" value="KAK1418992.1"/>
    <property type="molecule type" value="Genomic_DNA"/>
</dbReference>
<sequence length="168" mass="18285">MTVESTTKIDIPVVDPHPTKTKLLTFFGVAYMILLKCVGHILTLVARKIHDGLVAPICHLWARYYGLVALVEEGVIMPQSTLCFIIGVFLAFAQIKSQNQSGFPFTTHLHLVRVSITSALMYGLACAIELVVSAVGLGRNSALAISARWGKIGCLCILVKSLLCLLYL</sequence>
<dbReference type="Proteomes" id="UP001229421">
    <property type="component" value="Unassembled WGS sequence"/>
</dbReference>
<keyword evidence="1" id="KW-0472">Membrane</keyword>
<feature type="transmembrane region" description="Helical" evidence="1">
    <location>
        <begin position="114"/>
        <end position="137"/>
    </location>
</feature>
<keyword evidence="1" id="KW-0812">Transmembrane</keyword>